<gene>
    <name evidence="6" type="ORF">KUTeg_011656</name>
</gene>
<feature type="region of interest" description="Disordered" evidence="4">
    <location>
        <begin position="1"/>
        <end position="23"/>
    </location>
</feature>
<evidence type="ECO:0000313" key="7">
    <source>
        <dbReference type="Proteomes" id="UP001217089"/>
    </source>
</evidence>
<organism evidence="6 7">
    <name type="scientific">Tegillarca granosa</name>
    <name type="common">Malaysian cockle</name>
    <name type="synonym">Anadara granosa</name>
    <dbReference type="NCBI Taxonomy" id="220873"/>
    <lineage>
        <taxon>Eukaryota</taxon>
        <taxon>Metazoa</taxon>
        <taxon>Spiralia</taxon>
        <taxon>Lophotrochozoa</taxon>
        <taxon>Mollusca</taxon>
        <taxon>Bivalvia</taxon>
        <taxon>Autobranchia</taxon>
        <taxon>Pteriomorphia</taxon>
        <taxon>Arcoida</taxon>
        <taxon>Arcoidea</taxon>
        <taxon>Arcidae</taxon>
        <taxon>Tegillarca</taxon>
    </lineage>
</organism>
<name>A0ABQ9F0R6_TEGGR</name>
<evidence type="ECO:0000259" key="5">
    <source>
        <dbReference type="SMART" id="SM00240"/>
    </source>
</evidence>
<reference evidence="6 7" key="1">
    <citation type="submission" date="2022-12" db="EMBL/GenBank/DDBJ databases">
        <title>Chromosome-level genome of Tegillarca granosa.</title>
        <authorList>
            <person name="Kim J."/>
        </authorList>
    </citation>
    <scope>NUCLEOTIDE SEQUENCE [LARGE SCALE GENOMIC DNA]</scope>
    <source>
        <strain evidence="6">Teg-2019</strain>
        <tissue evidence="6">Adductor muscle</tissue>
    </source>
</reference>
<evidence type="ECO:0000256" key="3">
    <source>
        <dbReference type="ARBA" id="ARBA00023175"/>
    </source>
</evidence>
<dbReference type="Pfam" id="PF00498">
    <property type="entry name" value="FHA"/>
    <property type="match status" value="1"/>
</dbReference>
<feature type="domain" description="FHA" evidence="5">
    <location>
        <begin position="51"/>
        <end position="103"/>
    </location>
</feature>
<dbReference type="PANTHER" id="PTHR47117">
    <property type="entry name" value="STAR-RELATED LIPID TRANSFER PROTEIN 9"/>
    <property type="match status" value="1"/>
</dbReference>
<dbReference type="SUPFAM" id="SSF49879">
    <property type="entry name" value="SMAD/FHA domain"/>
    <property type="match status" value="1"/>
</dbReference>
<evidence type="ECO:0000313" key="6">
    <source>
        <dbReference type="EMBL" id="KAJ8309791.1"/>
    </source>
</evidence>
<evidence type="ECO:0000256" key="2">
    <source>
        <dbReference type="ARBA" id="ARBA00022840"/>
    </source>
</evidence>
<keyword evidence="1" id="KW-0547">Nucleotide-binding</keyword>
<keyword evidence="7" id="KW-1185">Reference proteome</keyword>
<keyword evidence="3" id="KW-0505">Motor protein</keyword>
<dbReference type="InterPro" id="IPR008984">
    <property type="entry name" value="SMAD_FHA_dom_sf"/>
</dbReference>
<dbReference type="SMART" id="SM00240">
    <property type="entry name" value="FHA"/>
    <property type="match status" value="1"/>
</dbReference>
<feature type="compositionally biased region" description="Basic and acidic residues" evidence="4">
    <location>
        <begin position="13"/>
        <end position="23"/>
    </location>
</feature>
<dbReference type="Gene3D" id="2.60.200.20">
    <property type="match status" value="1"/>
</dbReference>
<accession>A0ABQ9F0R6</accession>
<dbReference type="Proteomes" id="UP001217089">
    <property type="component" value="Unassembled WGS sequence"/>
</dbReference>
<evidence type="ECO:0000256" key="1">
    <source>
        <dbReference type="ARBA" id="ARBA00022741"/>
    </source>
</evidence>
<dbReference type="EMBL" id="JARBDR010000640">
    <property type="protein sequence ID" value="KAJ8309791.1"/>
    <property type="molecule type" value="Genomic_DNA"/>
</dbReference>
<evidence type="ECO:0000256" key="4">
    <source>
        <dbReference type="SAM" id="MobiDB-lite"/>
    </source>
</evidence>
<dbReference type="InterPro" id="IPR000253">
    <property type="entry name" value="FHA_dom"/>
</dbReference>
<protein>
    <recommendedName>
        <fullName evidence="5">FHA domain-containing protein</fullName>
    </recommendedName>
</protein>
<keyword evidence="2" id="KW-0067">ATP-binding</keyword>
<comment type="caution">
    <text evidence="6">The sequence shown here is derived from an EMBL/GenBank/DDBJ whole genome shotgun (WGS) entry which is preliminary data.</text>
</comment>
<sequence length="117" mass="13129">MISDHNGFQSIAKIEEEKKKQEDRKVIPHFWNLNEDPSLTAMVVHFCKPGTLKIGNKKASPTPDIILNGLSIQQQHAEVTNKGGDVKLKPFDNAKIMVNGQKISKETQLKHNDRGES</sequence>
<proteinExistence type="predicted"/>